<evidence type="ECO:0000259" key="2">
    <source>
        <dbReference type="Pfam" id="PF05170"/>
    </source>
</evidence>
<feature type="domain" description="AsmA" evidence="2">
    <location>
        <begin position="19"/>
        <end position="165"/>
    </location>
</feature>
<gene>
    <name evidence="3" type="ORF">GCM10007414_29340</name>
</gene>
<comment type="caution">
    <text evidence="3">The sequence shown here is derived from an EMBL/GenBank/DDBJ whole genome shotgun (WGS) entry which is preliminary data.</text>
</comment>
<feature type="region of interest" description="Disordered" evidence="1">
    <location>
        <begin position="997"/>
        <end position="1016"/>
    </location>
</feature>
<evidence type="ECO:0000313" key="4">
    <source>
        <dbReference type="Proteomes" id="UP000651977"/>
    </source>
</evidence>
<dbReference type="Proteomes" id="UP000651977">
    <property type="component" value="Unassembled WGS sequence"/>
</dbReference>
<organism evidence="3 4">
    <name type="scientific">Agarivorans gilvus</name>
    <dbReference type="NCBI Taxonomy" id="680279"/>
    <lineage>
        <taxon>Bacteria</taxon>
        <taxon>Pseudomonadati</taxon>
        <taxon>Pseudomonadota</taxon>
        <taxon>Gammaproteobacteria</taxon>
        <taxon>Alteromonadales</taxon>
        <taxon>Alteromonadaceae</taxon>
        <taxon>Agarivorans</taxon>
    </lineage>
</organism>
<dbReference type="EMBL" id="BMDY01000019">
    <property type="protein sequence ID" value="GGB14077.1"/>
    <property type="molecule type" value="Genomic_DNA"/>
</dbReference>
<dbReference type="PANTHER" id="PTHR30441">
    <property type="entry name" value="DUF748 DOMAIN-CONTAINING PROTEIN"/>
    <property type="match status" value="1"/>
</dbReference>
<proteinExistence type="predicted"/>
<evidence type="ECO:0000256" key="1">
    <source>
        <dbReference type="SAM" id="MobiDB-lite"/>
    </source>
</evidence>
<feature type="domain" description="AsmA" evidence="2">
    <location>
        <begin position="873"/>
        <end position="1155"/>
    </location>
</feature>
<protein>
    <recommendedName>
        <fullName evidence="2">AsmA domain-containing protein</fullName>
    </recommendedName>
</protein>
<reference evidence="4" key="1">
    <citation type="journal article" date="2019" name="Int. J. Syst. Evol. Microbiol.">
        <title>The Global Catalogue of Microorganisms (GCM) 10K type strain sequencing project: providing services to taxonomists for standard genome sequencing and annotation.</title>
        <authorList>
            <consortium name="The Broad Institute Genomics Platform"/>
            <consortium name="The Broad Institute Genome Sequencing Center for Infectious Disease"/>
            <person name="Wu L."/>
            <person name="Ma J."/>
        </authorList>
    </citation>
    <scope>NUCLEOTIDE SEQUENCE [LARGE SCALE GENOMIC DNA]</scope>
    <source>
        <strain evidence="4">CGMCC 1.10131</strain>
    </source>
</reference>
<dbReference type="Pfam" id="PF05170">
    <property type="entry name" value="AsmA"/>
    <property type="match status" value="2"/>
</dbReference>
<dbReference type="PANTHER" id="PTHR30441:SF8">
    <property type="entry name" value="DUF748 DOMAIN-CONTAINING PROTEIN"/>
    <property type="match status" value="1"/>
</dbReference>
<accession>A0ABQ1I6N8</accession>
<sequence length="1318" mass="143432">MIGLKVEIGDSRELVTTLLSQQLQRDVRITGPIQLELSFSPAISVEGVEIANPQGFSEPIFASIRKASAQIHILPLISRHLEVEQILLDGFHLDLIKTPAAENNWQLWGSIAASQPASGEPHSQKTERQTLAWQGMNYSFNIKQQILISDARISYSDQAAEAVLNWQLEQLILVSLDSDTLAMKANGSMLNEPYELDSRWQLEPLLQGHAGAIQLAMQVADAKLALNGQLAPQPQDNSYLELELDWQNGDSITRLLGDDFAHLAPIKLATRLDGKPGAYSLSPIQASLAGSQLSGSVALNGHSPVAINGKLEIDQLDLSAWLKQADVELAQSDNVASQQPRRPVAQTHTPEAEELPLLQIIRYWLNQADADLSLSIGEVSGLAQQVSELSVGLKIEGEQLKAPLQAVIDDIRFSGNLKANIKDERLVGSVRLVAKTSPLDKLVSHIPMLAGSSGSIGRSVLRINAEGSKLAELIETSRLHYRIEDARLTLPKGTHLDINNATIEASIATELKLNVDGVLLDVPLSAQIYTSPLQALIQQQAWLVRMQVNSPAVQLNLNGELPSGLWQQGASLQLSAESPRIGLLAAWLGVNNSAQGEAKLKLGLKAVKGGSELDVSQLQVADSLGKLYVSWANQQSEQGLLNIRSDWQRLDLSQLLALFPEQQTKPAPSQTVNATKTDDTFDIHLPLLPQGLAIQDADLAIGIDTLVLGKHHFEQIKLQAIARDGWLQNAPFSGEFAQSKIAGNVSLDLRRSPLRMDFSIASDQPKVGQLLKQLNIAEQVDLSLERAELDLSLSGDNAAQLLASTRLSAKLIGGYWHLVDPNTQARASVALNQGSLTASPQQPLRLSLTGQLKQLPLALELNSLSLAEFTQRPSELPIDLQLNIDKVELSAQATLPRPISANNLRLAMQLSSPSLNQLDNLHGIQLPPFGPIKLSGELHIDQQGYALNKMALAVATSELSGSASLITAKPKPQLAIALRANNIQLDDFKLGDWQGLEQTMPPKPSQGEARNKHKQESVDNAALAAEAPQALLSQAVLRRVNADFALDVARVKSGEDWLGEGKLYWQLNEGRLNVAPLWLALPGGEIKLSAQLNALDSGFYSEIKADIDNFDYGLLARRIKPGSEMNGHFNLHLDVNSRFEQLSRWPENANGQVGFAVWPEQFEAGIMDFWVISLANAVVPKLDDEEQSVLNCVVAAFDSHDGQLAQSVLLADTSRMRVLGETEVDFKQQQLSMLLRPKAKRAQIFGLATPVQVSGSFDDFKVGIARGGLIGTTLRFVTSPVVSPLRWLIEAPLEADGSELCHQAWQQAKLQSVASEQN</sequence>
<keyword evidence="4" id="KW-1185">Reference proteome</keyword>
<evidence type="ECO:0000313" key="3">
    <source>
        <dbReference type="EMBL" id="GGB14077.1"/>
    </source>
</evidence>
<dbReference type="InterPro" id="IPR007844">
    <property type="entry name" value="AsmA"/>
</dbReference>
<dbReference type="InterPro" id="IPR052894">
    <property type="entry name" value="AsmA-related"/>
</dbReference>
<name>A0ABQ1I6N8_9ALTE</name>